<comment type="caution">
    <text evidence="2">The sequence shown here is derived from an EMBL/GenBank/DDBJ whole genome shotgun (WGS) entry which is preliminary data.</text>
</comment>
<dbReference type="SFLD" id="SFLDS00005">
    <property type="entry name" value="Isoprenoid_Synthase_Type_I"/>
    <property type="match status" value="1"/>
</dbReference>
<name>A0ABW4VL31_9BACT</name>
<sequence>MKQKEVPVLKYPWAYEVGPFAESFYEEQDDWINTDYQFMSEATRTKYKKHGLVQAASYMFPALSTKEQFRPIARFMIWLTLYDDYHELCPVKELAGIRDHIRDVMMGAPIRPDDIGLLRQVALSRDEFRPYVNDDWFERWGQSFYDYTTYGIMEETPYKLKRQFPTLNNLLLIREYSISMYPYGDPVEPSINFIVPNHISKHPVILRLKMLMCRIMAIQNDFASIEKEMSVDTEILNIILVIRHQYKVSLEEACAEAMHIHDRYVEEFVEIQHNLPDFGPLQKDIERFVHYMTLMISGLGAWYHIGRSTRYKVPGEYPRPEYGTASLQPQNRSNG</sequence>
<keyword evidence="1" id="KW-0479">Metal-binding</keyword>
<keyword evidence="3" id="KW-1185">Reference proteome</keyword>
<dbReference type="RefSeq" id="WP_376883760.1">
    <property type="nucleotide sequence ID" value="NZ_JBHUHR010000013.1"/>
</dbReference>
<keyword evidence="1" id="KW-0456">Lyase</keyword>
<dbReference type="Pfam" id="PF19086">
    <property type="entry name" value="Terpene_syn_C_2"/>
    <property type="match status" value="1"/>
</dbReference>
<dbReference type="PANTHER" id="PTHR35201">
    <property type="entry name" value="TERPENE SYNTHASE"/>
    <property type="match status" value="1"/>
</dbReference>
<dbReference type="PANTHER" id="PTHR35201:SF4">
    <property type="entry name" value="BETA-PINACENE SYNTHASE-RELATED"/>
    <property type="match status" value="1"/>
</dbReference>
<dbReference type="EMBL" id="JBHUHR010000013">
    <property type="protein sequence ID" value="MFD2033973.1"/>
    <property type="molecule type" value="Genomic_DNA"/>
</dbReference>
<dbReference type="EC" id="4.2.3.-" evidence="1"/>
<dbReference type="SUPFAM" id="SSF48576">
    <property type="entry name" value="Terpenoid synthases"/>
    <property type="match status" value="1"/>
</dbReference>
<evidence type="ECO:0000313" key="3">
    <source>
        <dbReference type="Proteomes" id="UP001597361"/>
    </source>
</evidence>
<keyword evidence="1" id="KW-0460">Magnesium</keyword>
<dbReference type="Gene3D" id="1.10.600.10">
    <property type="entry name" value="Farnesyl Diphosphate Synthase"/>
    <property type="match status" value="1"/>
</dbReference>
<gene>
    <name evidence="2" type="ORF">ACFSKL_04170</name>
</gene>
<comment type="similarity">
    <text evidence="1">Belongs to the terpene synthase family.</text>
</comment>
<dbReference type="SFLD" id="SFLDG01020">
    <property type="entry name" value="Terpene_Cyclase_Like_2"/>
    <property type="match status" value="1"/>
</dbReference>
<protein>
    <recommendedName>
        <fullName evidence="1">Terpene synthase</fullName>
        <ecNumber evidence="1">4.2.3.-</ecNumber>
    </recommendedName>
</protein>
<accession>A0ABW4VL31</accession>
<organism evidence="2 3">
    <name type="scientific">Belliella marina</name>
    <dbReference type="NCBI Taxonomy" id="1644146"/>
    <lineage>
        <taxon>Bacteria</taxon>
        <taxon>Pseudomonadati</taxon>
        <taxon>Bacteroidota</taxon>
        <taxon>Cytophagia</taxon>
        <taxon>Cytophagales</taxon>
        <taxon>Cyclobacteriaceae</taxon>
        <taxon>Belliella</taxon>
    </lineage>
</organism>
<dbReference type="InterPro" id="IPR034686">
    <property type="entry name" value="Terpene_cyclase-like_2"/>
</dbReference>
<reference evidence="3" key="1">
    <citation type="journal article" date="2019" name="Int. J. Syst. Evol. Microbiol.">
        <title>The Global Catalogue of Microorganisms (GCM) 10K type strain sequencing project: providing services to taxonomists for standard genome sequencing and annotation.</title>
        <authorList>
            <consortium name="The Broad Institute Genomics Platform"/>
            <consortium name="The Broad Institute Genome Sequencing Center for Infectious Disease"/>
            <person name="Wu L."/>
            <person name="Ma J."/>
        </authorList>
    </citation>
    <scope>NUCLEOTIDE SEQUENCE [LARGE SCALE GENOMIC DNA]</scope>
    <source>
        <strain evidence="3">CGMCC 1.15180</strain>
    </source>
</reference>
<comment type="cofactor">
    <cofactor evidence="1">
        <name>Mg(2+)</name>
        <dbReference type="ChEBI" id="CHEBI:18420"/>
    </cofactor>
</comment>
<proteinExistence type="inferred from homology"/>
<dbReference type="InterPro" id="IPR008949">
    <property type="entry name" value="Isoprenoid_synthase_dom_sf"/>
</dbReference>
<evidence type="ECO:0000256" key="1">
    <source>
        <dbReference type="RuleBase" id="RU366034"/>
    </source>
</evidence>
<evidence type="ECO:0000313" key="2">
    <source>
        <dbReference type="EMBL" id="MFD2033973.1"/>
    </source>
</evidence>
<dbReference type="Proteomes" id="UP001597361">
    <property type="component" value="Unassembled WGS sequence"/>
</dbReference>